<evidence type="ECO:0000313" key="1">
    <source>
        <dbReference type="EMBL" id="PVI07463.1"/>
    </source>
</evidence>
<protein>
    <submittedName>
        <fullName evidence="1">Uncharacterized protein</fullName>
    </submittedName>
</protein>
<evidence type="ECO:0000313" key="2">
    <source>
        <dbReference type="Proteomes" id="UP000244855"/>
    </source>
</evidence>
<name>A0A2V1EA97_9PLEO</name>
<reference evidence="1 2" key="1">
    <citation type="journal article" date="2018" name="Sci. Rep.">
        <title>Comparative genomics provides insights into the lifestyle and reveals functional heterogeneity of dark septate endophytic fungi.</title>
        <authorList>
            <person name="Knapp D.G."/>
            <person name="Nemeth J.B."/>
            <person name="Barry K."/>
            <person name="Hainaut M."/>
            <person name="Henrissat B."/>
            <person name="Johnson J."/>
            <person name="Kuo A."/>
            <person name="Lim J.H.P."/>
            <person name="Lipzen A."/>
            <person name="Nolan M."/>
            <person name="Ohm R.A."/>
            <person name="Tamas L."/>
            <person name="Grigoriev I.V."/>
            <person name="Spatafora J.W."/>
            <person name="Nagy L.G."/>
            <person name="Kovacs G.M."/>
        </authorList>
    </citation>
    <scope>NUCLEOTIDE SEQUENCE [LARGE SCALE GENOMIC DNA]</scope>
    <source>
        <strain evidence="1 2">DSE2036</strain>
    </source>
</reference>
<dbReference type="EMBL" id="KZ805304">
    <property type="protein sequence ID" value="PVI07463.1"/>
    <property type="molecule type" value="Genomic_DNA"/>
</dbReference>
<organism evidence="1 2">
    <name type="scientific">Periconia macrospinosa</name>
    <dbReference type="NCBI Taxonomy" id="97972"/>
    <lineage>
        <taxon>Eukaryota</taxon>
        <taxon>Fungi</taxon>
        <taxon>Dikarya</taxon>
        <taxon>Ascomycota</taxon>
        <taxon>Pezizomycotina</taxon>
        <taxon>Dothideomycetes</taxon>
        <taxon>Pleosporomycetidae</taxon>
        <taxon>Pleosporales</taxon>
        <taxon>Massarineae</taxon>
        <taxon>Periconiaceae</taxon>
        <taxon>Periconia</taxon>
    </lineage>
</organism>
<accession>A0A2V1EA97</accession>
<keyword evidence="2" id="KW-1185">Reference proteome</keyword>
<dbReference type="Proteomes" id="UP000244855">
    <property type="component" value="Unassembled WGS sequence"/>
</dbReference>
<proteinExistence type="predicted"/>
<gene>
    <name evidence="1" type="ORF">DM02DRAFT_648947</name>
</gene>
<sequence length="171" mass="19357">MAATDDAESLIQRMRELADRESPDRSSRLQVLCKEAWTLLQRDEHGSLVPAFLHLLQDPDDLSLASLVLPHLRPGAEPPQHPRQREVVEGTLNATTALGNILKRTQAYYDRKNPLYAAEKRILQDAEMYRASLLLCNSGFLTPEESDLVRKWIDDCPIKAGTRETDSIPLR</sequence>
<dbReference type="OrthoDB" id="3799928at2759"/>
<dbReference type="AlphaFoldDB" id="A0A2V1EA97"/>